<feature type="signal peptide" evidence="1">
    <location>
        <begin position="1"/>
        <end position="26"/>
    </location>
</feature>
<dbReference type="GO" id="GO:0004867">
    <property type="term" value="F:serine-type endopeptidase inhibitor activity"/>
    <property type="evidence" value="ECO:0007669"/>
    <property type="project" value="InterPro"/>
</dbReference>
<accession>A0A6A6W328</accession>
<dbReference type="EMBL" id="ML996575">
    <property type="protein sequence ID" value="KAF2756539.1"/>
    <property type="molecule type" value="Genomic_DNA"/>
</dbReference>
<dbReference type="Gene3D" id="2.80.10.50">
    <property type="match status" value="1"/>
</dbReference>
<sequence length="154" mass="16551">MYALKSSLISLCTIGLIWLLCSPVSASKLDSISTPFTIQVNGAPIAAITDDAENETQVSVGPKPAVFTLHNGRLQSGKWLLGRSATEDRSLLPKKVLWFKPGVTNSAGILPVTAHQDEKSYLLKFSNGCLVEQNGKIFAALMGEYNSNCAVIIQ</sequence>
<evidence type="ECO:0000313" key="3">
    <source>
        <dbReference type="Proteomes" id="UP000799437"/>
    </source>
</evidence>
<gene>
    <name evidence="2" type="ORF">EJ05DRAFT_539478</name>
</gene>
<feature type="chain" id="PRO_5025399733" evidence="1">
    <location>
        <begin position="27"/>
        <end position="154"/>
    </location>
</feature>
<keyword evidence="1" id="KW-0732">Signal</keyword>
<dbReference type="OrthoDB" id="3439489at2759"/>
<reference evidence="2" key="1">
    <citation type="journal article" date="2020" name="Stud. Mycol.">
        <title>101 Dothideomycetes genomes: a test case for predicting lifestyles and emergence of pathogens.</title>
        <authorList>
            <person name="Haridas S."/>
            <person name="Albert R."/>
            <person name="Binder M."/>
            <person name="Bloem J."/>
            <person name="Labutti K."/>
            <person name="Salamov A."/>
            <person name="Andreopoulos B."/>
            <person name="Baker S."/>
            <person name="Barry K."/>
            <person name="Bills G."/>
            <person name="Bluhm B."/>
            <person name="Cannon C."/>
            <person name="Castanera R."/>
            <person name="Culley D."/>
            <person name="Daum C."/>
            <person name="Ezra D."/>
            <person name="Gonzalez J."/>
            <person name="Henrissat B."/>
            <person name="Kuo A."/>
            <person name="Liang C."/>
            <person name="Lipzen A."/>
            <person name="Lutzoni F."/>
            <person name="Magnuson J."/>
            <person name="Mondo S."/>
            <person name="Nolan M."/>
            <person name="Ohm R."/>
            <person name="Pangilinan J."/>
            <person name="Park H.-J."/>
            <person name="Ramirez L."/>
            <person name="Alfaro M."/>
            <person name="Sun H."/>
            <person name="Tritt A."/>
            <person name="Yoshinaga Y."/>
            <person name="Zwiers L.-H."/>
            <person name="Turgeon B."/>
            <person name="Goodwin S."/>
            <person name="Spatafora J."/>
            <person name="Crous P."/>
            <person name="Grigoriev I."/>
        </authorList>
    </citation>
    <scope>NUCLEOTIDE SEQUENCE</scope>
    <source>
        <strain evidence="2">CBS 121739</strain>
    </source>
</reference>
<name>A0A6A6W328_9PEZI</name>
<dbReference type="Pfam" id="PF16850">
    <property type="entry name" value="Inhibitor_I66"/>
    <property type="match status" value="1"/>
</dbReference>
<proteinExistence type="predicted"/>
<dbReference type="InterPro" id="IPR031755">
    <property type="entry name" value="Inhibitor_I66"/>
</dbReference>
<evidence type="ECO:0000256" key="1">
    <source>
        <dbReference type="SAM" id="SignalP"/>
    </source>
</evidence>
<dbReference type="GeneID" id="54490577"/>
<dbReference type="RefSeq" id="XP_033598990.1">
    <property type="nucleotide sequence ID" value="XM_033749523.1"/>
</dbReference>
<keyword evidence="3" id="KW-1185">Reference proteome</keyword>
<dbReference type="AlphaFoldDB" id="A0A6A6W328"/>
<dbReference type="Proteomes" id="UP000799437">
    <property type="component" value="Unassembled WGS sequence"/>
</dbReference>
<evidence type="ECO:0000313" key="2">
    <source>
        <dbReference type="EMBL" id="KAF2756539.1"/>
    </source>
</evidence>
<organism evidence="2 3">
    <name type="scientific">Pseudovirgaria hyperparasitica</name>
    <dbReference type="NCBI Taxonomy" id="470096"/>
    <lineage>
        <taxon>Eukaryota</taxon>
        <taxon>Fungi</taxon>
        <taxon>Dikarya</taxon>
        <taxon>Ascomycota</taxon>
        <taxon>Pezizomycotina</taxon>
        <taxon>Dothideomycetes</taxon>
        <taxon>Dothideomycetes incertae sedis</taxon>
        <taxon>Acrospermales</taxon>
        <taxon>Acrospermaceae</taxon>
        <taxon>Pseudovirgaria</taxon>
    </lineage>
</organism>
<protein>
    <submittedName>
        <fullName evidence="2">Uncharacterized protein</fullName>
    </submittedName>
</protein>